<keyword evidence="8" id="KW-0067">ATP-binding</keyword>
<evidence type="ECO:0000256" key="11">
    <source>
        <dbReference type="RuleBase" id="RU004391"/>
    </source>
</evidence>
<evidence type="ECO:0000256" key="9">
    <source>
        <dbReference type="ARBA" id="ARBA00048819"/>
    </source>
</evidence>
<dbReference type="Gene3D" id="3.30.590.20">
    <property type="match status" value="1"/>
</dbReference>
<accession>A0A5S3YTU9</accession>
<dbReference type="Proteomes" id="UP000305874">
    <property type="component" value="Unassembled WGS sequence"/>
</dbReference>
<evidence type="ECO:0000313" key="14">
    <source>
        <dbReference type="Proteomes" id="UP000305874"/>
    </source>
</evidence>
<dbReference type="InterPro" id="IPR006334">
    <property type="entry name" value="Glut_cys_ligase"/>
</dbReference>
<evidence type="ECO:0000256" key="6">
    <source>
        <dbReference type="ARBA" id="ARBA00022684"/>
    </source>
</evidence>
<evidence type="ECO:0000313" key="13">
    <source>
        <dbReference type="EMBL" id="TMP79976.1"/>
    </source>
</evidence>
<keyword evidence="6 10" id="KW-0317">Glutathione biosynthesis</keyword>
<dbReference type="EMBL" id="PNCG01000241">
    <property type="protein sequence ID" value="TMP79976.1"/>
    <property type="molecule type" value="Genomic_DNA"/>
</dbReference>
<sequence>RAAIHCHSDLYGDLADYQEANPKQLNKNILQIENEFYSPIRPKRTSQSGETPSQALAKGGIEYIEIRALDVNPFSDTGISLEQIRFLDVFLTYCLLKSSPELDFEQQRSTQINLKRVVNQGRDPELKLKQDTGEVNIVKWATQIFDDLKAVAAYMDRAYSEEHYSHTVKDMRTCIADSSQTLSGRLMSQMLEAQQDGGEIALEMA</sequence>
<feature type="non-terminal residue" evidence="13">
    <location>
        <position position="205"/>
    </location>
</feature>
<dbReference type="PANTHER" id="PTHR38761">
    <property type="entry name" value="GLUTAMATE--CYSTEINE LIGASE"/>
    <property type="match status" value="1"/>
</dbReference>
<name>A0A5S3YTU9_9GAMM</name>
<comment type="catalytic activity">
    <reaction evidence="9 11">
        <text>L-cysteine + L-glutamate + ATP = gamma-L-glutamyl-L-cysteine + ADP + phosphate + H(+)</text>
        <dbReference type="Rhea" id="RHEA:13285"/>
        <dbReference type="ChEBI" id="CHEBI:15378"/>
        <dbReference type="ChEBI" id="CHEBI:29985"/>
        <dbReference type="ChEBI" id="CHEBI:30616"/>
        <dbReference type="ChEBI" id="CHEBI:35235"/>
        <dbReference type="ChEBI" id="CHEBI:43474"/>
        <dbReference type="ChEBI" id="CHEBI:58173"/>
        <dbReference type="ChEBI" id="CHEBI:456216"/>
        <dbReference type="EC" id="6.3.2.2"/>
    </reaction>
</comment>
<dbReference type="InterPro" id="IPR007370">
    <property type="entry name" value="Glu_cys_ligase"/>
</dbReference>
<keyword evidence="7" id="KW-0547">Nucleotide-binding</keyword>
<dbReference type="InterPro" id="IPR014746">
    <property type="entry name" value="Gln_synth/guanido_kin_cat_dom"/>
</dbReference>
<dbReference type="PANTHER" id="PTHR38761:SF1">
    <property type="entry name" value="GLUTAMATE--CYSTEINE LIGASE"/>
    <property type="match status" value="1"/>
</dbReference>
<dbReference type="UniPathway" id="UPA00142">
    <property type="reaction ID" value="UER00209"/>
</dbReference>
<comment type="similarity">
    <text evidence="2">Belongs to the glutamate--cysteine ligase type 1 family. Type 1 subfamily.</text>
</comment>
<evidence type="ECO:0000256" key="4">
    <source>
        <dbReference type="ARBA" id="ARBA00014618"/>
    </source>
</evidence>
<evidence type="ECO:0000256" key="1">
    <source>
        <dbReference type="ARBA" id="ARBA00005006"/>
    </source>
</evidence>
<comment type="caution">
    <text evidence="13">The sequence shown here is derived from an EMBL/GenBank/DDBJ whole genome shotgun (WGS) entry which is preliminary data.</text>
</comment>
<comment type="pathway">
    <text evidence="1 11">Sulfur metabolism; glutathione biosynthesis; glutathione from L-cysteine and L-glutamate: step 1/2.</text>
</comment>
<organism evidence="13 14">
    <name type="scientific">Pseudoalteromonas ruthenica</name>
    <dbReference type="NCBI Taxonomy" id="151081"/>
    <lineage>
        <taxon>Bacteria</taxon>
        <taxon>Pseudomonadati</taxon>
        <taxon>Pseudomonadota</taxon>
        <taxon>Gammaproteobacteria</taxon>
        <taxon>Alteromonadales</taxon>
        <taxon>Pseudoalteromonadaceae</taxon>
        <taxon>Pseudoalteromonas</taxon>
    </lineage>
</organism>
<dbReference type="SUPFAM" id="SSF55931">
    <property type="entry name" value="Glutamine synthetase/guanido kinase"/>
    <property type="match status" value="1"/>
</dbReference>
<dbReference type="Pfam" id="PF04262">
    <property type="entry name" value="Glu_cys_ligase"/>
    <property type="match status" value="1"/>
</dbReference>
<dbReference type="EC" id="6.3.2.2" evidence="3 11"/>
<dbReference type="GO" id="GO:0005524">
    <property type="term" value="F:ATP binding"/>
    <property type="evidence" value="ECO:0007669"/>
    <property type="project" value="UniProtKB-KW"/>
</dbReference>
<evidence type="ECO:0000256" key="8">
    <source>
        <dbReference type="ARBA" id="ARBA00022840"/>
    </source>
</evidence>
<evidence type="ECO:0000256" key="10">
    <source>
        <dbReference type="RuleBase" id="RU003544"/>
    </source>
</evidence>
<evidence type="ECO:0000256" key="5">
    <source>
        <dbReference type="ARBA" id="ARBA00022598"/>
    </source>
</evidence>
<evidence type="ECO:0000256" key="3">
    <source>
        <dbReference type="ARBA" id="ARBA00012220"/>
    </source>
</evidence>
<reference evidence="14" key="2">
    <citation type="submission" date="2019-06" db="EMBL/GenBank/DDBJ databases">
        <title>Co-occurence of chitin degradation, pigmentation and bioactivity in marine Pseudoalteromonas.</title>
        <authorList>
            <person name="Sonnenschein E.C."/>
            <person name="Bech P.K."/>
        </authorList>
    </citation>
    <scope>NUCLEOTIDE SEQUENCE [LARGE SCALE GENOMIC DNA]</scope>
    <source>
        <strain evidence="14">S2897</strain>
    </source>
</reference>
<dbReference type="GO" id="GO:0006750">
    <property type="term" value="P:glutathione biosynthetic process"/>
    <property type="evidence" value="ECO:0007669"/>
    <property type="project" value="UniProtKB-UniPathway"/>
</dbReference>
<feature type="domain" description="Glutamate--cysteine ligase" evidence="12">
    <location>
        <begin position="2"/>
        <end position="117"/>
    </location>
</feature>
<dbReference type="GO" id="GO:0004357">
    <property type="term" value="F:glutamate-cysteine ligase activity"/>
    <property type="evidence" value="ECO:0007669"/>
    <property type="project" value="UniProtKB-EC"/>
</dbReference>
<evidence type="ECO:0000256" key="7">
    <source>
        <dbReference type="ARBA" id="ARBA00022741"/>
    </source>
</evidence>
<reference evidence="13 14" key="1">
    <citation type="submission" date="2017-12" db="EMBL/GenBank/DDBJ databases">
        <authorList>
            <person name="Paulsen S."/>
            <person name="Gram L.K."/>
        </authorList>
    </citation>
    <scope>NUCLEOTIDE SEQUENCE [LARGE SCALE GENOMIC DNA]</scope>
    <source>
        <strain evidence="13 14">S2897</strain>
    </source>
</reference>
<evidence type="ECO:0000259" key="12">
    <source>
        <dbReference type="Pfam" id="PF04262"/>
    </source>
</evidence>
<evidence type="ECO:0000256" key="2">
    <source>
        <dbReference type="ARBA" id="ARBA00008772"/>
    </source>
</evidence>
<dbReference type="GO" id="GO:0046872">
    <property type="term" value="F:metal ion binding"/>
    <property type="evidence" value="ECO:0007669"/>
    <property type="project" value="TreeGrafter"/>
</dbReference>
<dbReference type="GO" id="GO:0005829">
    <property type="term" value="C:cytosol"/>
    <property type="evidence" value="ECO:0007669"/>
    <property type="project" value="TreeGrafter"/>
</dbReference>
<protein>
    <recommendedName>
        <fullName evidence="4 11">Glutamate--cysteine ligase</fullName>
        <ecNumber evidence="3 11">6.3.2.2</ecNumber>
    </recommendedName>
</protein>
<feature type="non-terminal residue" evidence="13">
    <location>
        <position position="1"/>
    </location>
</feature>
<dbReference type="AlphaFoldDB" id="A0A5S3YTU9"/>
<proteinExistence type="inferred from homology"/>
<gene>
    <name evidence="13" type="ORF">CWC05_19875</name>
</gene>
<keyword evidence="5 10" id="KW-0436">Ligase</keyword>